<dbReference type="Proteomes" id="UP000824007">
    <property type="component" value="Unassembled WGS sequence"/>
</dbReference>
<comment type="caution">
    <text evidence="5">The sequence shown here is derived from an EMBL/GenBank/DDBJ whole genome shotgun (WGS) entry which is preliminary data.</text>
</comment>
<dbReference type="GO" id="GO:0005737">
    <property type="term" value="C:cytoplasm"/>
    <property type="evidence" value="ECO:0007669"/>
    <property type="project" value="TreeGrafter"/>
</dbReference>
<sequence>MNFLWICTDQQRYDTLGCYGNRWVKTPNLDRLAAEGVLFERAYCQSPVCAPSRGSFLTGRYPRTCGPRQNGQDIDERERLFPAMLADHGYYCGLSGKLHLSACHDSTGRLMEPRIRDGYHFFSWSHHPQPHAGTNWPANAYNQFLIDHGLDYVTPDREDCTYVQTGMPEEYHQTTWCVDEAIRFMEGARTFGKSWMFSLNCFDPHHPFDPPAEYLQPYLDRLDEIPLPNYEEGELDAKPVFQTKDHEGAYDTPGYFPYEKMTDRDHRMITAAYWAMIDLIDHQVGRLLDYLDRTGQRENTLILFHSDHGENLGDHGMYLKGPYFYENNIHVPLIVSMPGTVLQGKRSAALIELADLAPTLCEAAGLPPYEGFQGKSFWKLLTGEKKEDFHRDSIYCEYYNSNINHRHPLAFATCVCDGRYKLVKVHQRPGEDGCKGELYDLSEAPLERNNHYEDAAFSEVKTRLLELMCDRMAQTCDPLPARKASW</sequence>
<evidence type="ECO:0000256" key="2">
    <source>
        <dbReference type="ARBA" id="ARBA00022723"/>
    </source>
</evidence>
<dbReference type="GO" id="GO:0046872">
    <property type="term" value="F:metal ion binding"/>
    <property type="evidence" value="ECO:0007669"/>
    <property type="project" value="UniProtKB-KW"/>
</dbReference>
<dbReference type="Pfam" id="PF00884">
    <property type="entry name" value="Sulfatase"/>
    <property type="match status" value="1"/>
</dbReference>
<feature type="domain" description="Sulfatase N-terminal" evidence="4">
    <location>
        <begin position="2"/>
        <end position="365"/>
    </location>
</feature>
<evidence type="ECO:0000313" key="5">
    <source>
        <dbReference type="EMBL" id="HIY60459.1"/>
    </source>
</evidence>
<dbReference type="AlphaFoldDB" id="A0A9D2C719"/>
<organism evidence="5 6">
    <name type="scientific">Candidatus Eisenbergiella pullistercoris</name>
    <dbReference type="NCBI Taxonomy" id="2838555"/>
    <lineage>
        <taxon>Bacteria</taxon>
        <taxon>Bacillati</taxon>
        <taxon>Bacillota</taxon>
        <taxon>Clostridia</taxon>
        <taxon>Lachnospirales</taxon>
        <taxon>Lachnospiraceae</taxon>
        <taxon>Eisenbergiella</taxon>
    </lineage>
</organism>
<evidence type="ECO:0000259" key="4">
    <source>
        <dbReference type="Pfam" id="PF00884"/>
    </source>
</evidence>
<name>A0A9D2C719_9FIRM</name>
<evidence type="ECO:0000256" key="1">
    <source>
        <dbReference type="ARBA" id="ARBA00008779"/>
    </source>
</evidence>
<keyword evidence="2" id="KW-0479">Metal-binding</keyword>
<dbReference type="EMBL" id="DXDD01000092">
    <property type="protein sequence ID" value="HIY60459.1"/>
    <property type="molecule type" value="Genomic_DNA"/>
</dbReference>
<accession>A0A9D2C719</accession>
<dbReference type="InterPro" id="IPR000917">
    <property type="entry name" value="Sulfatase_N"/>
</dbReference>
<dbReference type="PROSITE" id="PS00523">
    <property type="entry name" value="SULFATASE_1"/>
    <property type="match status" value="1"/>
</dbReference>
<evidence type="ECO:0000313" key="6">
    <source>
        <dbReference type="Proteomes" id="UP000824007"/>
    </source>
</evidence>
<gene>
    <name evidence="5" type="ORF">H9831_07255</name>
</gene>
<evidence type="ECO:0000256" key="3">
    <source>
        <dbReference type="ARBA" id="ARBA00022801"/>
    </source>
</evidence>
<dbReference type="GO" id="GO:0008484">
    <property type="term" value="F:sulfuric ester hydrolase activity"/>
    <property type="evidence" value="ECO:0007669"/>
    <property type="project" value="TreeGrafter"/>
</dbReference>
<reference evidence="5" key="1">
    <citation type="journal article" date="2021" name="PeerJ">
        <title>Extensive microbial diversity within the chicken gut microbiome revealed by metagenomics and culture.</title>
        <authorList>
            <person name="Gilroy R."/>
            <person name="Ravi A."/>
            <person name="Getino M."/>
            <person name="Pursley I."/>
            <person name="Horton D.L."/>
            <person name="Alikhan N.F."/>
            <person name="Baker D."/>
            <person name="Gharbi K."/>
            <person name="Hall N."/>
            <person name="Watson M."/>
            <person name="Adriaenssens E.M."/>
            <person name="Foster-Nyarko E."/>
            <person name="Jarju S."/>
            <person name="Secka A."/>
            <person name="Antonio M."/>
            <person name="Oren A."/>
            <person name="Chaudhuri R.R."/>
            <person name="La Ragione R."/>
            <person name="Hildebrand F."/>
            <person name="Pallen M.J."/>
        </authorList>
    </citation>
    <scope>NUCLEOTIDE SEQUENCE</scope>
    <source>
        <strain evidence="5">ChiSxjej3B15-24422</strain>
    </source>
</reference>
<protein>
    <submittedName>
        <fullName evidence="5">Sulfatase-like hydrolase/transferase</fullName>
    </submittedName>
</protein>
<keyword evidence="3 5" id="KW-0378">Hydrolase</keyword>
<dbReference type="Gene3D" id="3.40.720.10">
    <property type="entry name" value="Alkaline Phosphatase, subunit A"/>
    <property type="match status" value="1"/>
</dbReference>
<comment type="similarity">
    <text evidence="1">Belongs to the sulfatase family.</text>
</comment>
<dbReference type="PANTHER" id="PTHR45953:SF1">
    <property type="entry name" value="IDURONATE 2-SULFATASE"/>
    <property type="match status" value="1"/>
</dbReference>
<dbReference type="PANTHER" id="PTHR45953">
    <property type="entry name" value="IDURONATE 2-SULFATASE"/>
    <property type="match status" value="1"/>
</dbReference>
<dbReference type="InterPro" id="IPR024607">
    <property type="entry name" value="Sulfatase_CS"/>
</dbReference>
<dbReference type="InterPro" id="IPR017850">
    <property type="entry name" value="Alkaline_phosphatase_core_sf"/>
</dbReference>
<proteinExistence type="inferred from homology"/>
<dbReference type="SUPFAM" id="SSF53649">
    <property type="entry name" value="Alkaline phosphatase-like"/>
    <property type="match status" value="1"/>
</dbReference>
<reference evidence="5" key="2">
    <citation type="submission" date="2021-04" db="EMBL/GenBank/DDBJ databases">
        <authorList>
            <person name="Gilroy R."/>
        </authorList>
    </citation>
    <scope>NUCLEOTIDE SEQUENCE</scope>
    <source>
        <strain evidence="5">ChiSxjej3B15-24422</strain>
    </source>
</reference>